<keyword evidence="6" id="KW-0964">Secreted</keyword>
<dbReference type="PROSITE" id="PS50092">
    <property type="entry name" value="TSP1"/>
    <property type="match status" value="3"/>
</dbReference>
<dbReference type="FunFam" id="2.60.120.200:FF:000041">
    <property type="entry name" value="thrombospondin-1"/>
    <property type="match status" value="1"/>
</dbReference>
<dbReference type="Gene3D" id="2.20.100.10">
    <property type="entry name" value="Thrombospondin type-1 (TSP1) repeat"/>
    <property type="match status" value="3"/>
</dbReference>
<dbReference type="PANTHER" id="PTHR10199">
    <property type="entry name" value="THROMBOSPONDIN"/>
    <property type="match status" value="1"/>
</dbReference>
<dbReference type="GO" id="GO:0016529">
    <property type="term" value="C:sarcoplasmic reticulum"/>
    <property type="evidence" value="ECO:0007669"/>
    <property type="project" value="UniProtKB-SubCell"/>
</dbReference>
<dbReference type="Pfam" id="PF02412">
    <property type="entry name" value="TSP_3"/>
    <property type="match status" value="7"/>
</dbReference>
<evidence type="ECO:0000256" key="2">
    <source>
        <dbReference type="ARBA" id="ARBA00004241"/>
    </source>
</evidence>
<dbReference type="FunFam" id="2.10.25.10:FF:000070">
    <property type="entry name" value="Thrombospondin 2"/>
    <property type="match status" value="1"/>
</dbReference>
<dbReference type="GO" id="GO:0008201">
    <property type="term" value="F:heparin binding"/>
    <property type="evidence" value="ECO:0007669"/>
    <property type="project" value="UniProtKB-KW"/>
</dbReference>
<dbReference type="InterPro" id="IPR008859">
    <property type="entry name" value="Thrombospondin_C"/>
</dbReference>
<dbReference type="Pfam" id="PF00090">
    <property type="entry name" value="TSP_1"/>
    <property type="match status" value="3"/>
</dbReference>
<evidence type="ECO:0000259" key="24">
    <source>
        <dbReference type="PROSITE" id="PS50026"/>
    </source>
</evidence>
<dbReference type="FunFam" id="2.20.100.10:FF:000004">
    <property type="entry name" value="Adhesion G protein-coupled receptor B2"/>
    <property type="match status" value="1"/>
</dbReference>
<dbReference type="GO" id="GO:0005576">
    <property type="term" value="C:extracellular region"/>
    <property type="evidence" value="ECO:0007669"/>
    <property type="project" value="InterPro"/>
</dbReference>
<dbReference type="InterPro" id="IPR001881">
    <property type="entry name" value="EGF-like_Ca-bd_dom"/>
</dbReference>
<comment type="similarity">
    <text evidence="5">Belongs to the thrombospondin family.</text>
</comment>
<dbReference type="Gene3D" id="2.10.25.10">
    <property type="entry name" value="Laminin"/>
    <property type="match status" value="3"/>
</dbReference>
<keyword evidence="17" id="KW-0325">Glycoprotein</keyword>
<organism evidence="26 27">
    <name type="scientific">Chrysolophus pictus</name>
    <name type="common">Golden pheasant</name>
    <name type="synonym">Phasianus pictus</name>
    <dbReference type="NCBI Taxonomy" id="9089"/>
    <lineage>
        <taxon>Eukaryota</taxon>
        <taxon>Metazoa</taxon>
        <taxon>Chordata</taxon>
        <taxon>Craniata</taxon>
        <taxon>Vertebrata</taxon>
        <taxon>Euteleostomi</taxon>
        <taxon>Archelosauria</taxon>
        <taxon>Archosauria</taxon>
        <taxon>Dinosauria</taxon>
        <taxon>Saurischia</taxon>
        <taxon>Theropoda</taxon>
        <taxon>Coelurosauria</taxon>
        <taxon>Aves</taxon>
        <taxon>Neognathae</taxon>
        <taxon>Galloanserae</taxon>
        <taxon>Galliformes</taxon>
        <taxon>Phasianidae</taxon>
        <taxon>Phasianinae</taxon>
        <taxon>Chrysolophus</taxon>
    </lineage>
</organism>
<dbReference type="FunFam" id="2.60.120.200:FF:000009">
    <property type="entry name" value="Thrombospondin 1"/>
    <property type="match status" value="1"/>
</dbReference>
<dbReference type="InterPro" id="IPR028974">
    <property type="entry name" value="TSP_type-3_rpt"/>
</dbReference>
<comment type="caution">
    <text evidence="21">Lacks conserved residue(s) required for the propagation of feature annotation.</text>
</comment>
<keyword evidence="16" id="KW-1015">Disulfide bond</keyword>
<feature type="compositionally biased region" description="Acidic residues" evidence="23">
    <location>
        <begin position="908"/>
        <end position="918"/>
    </location>
</feature>
<evidence type="ECO:0000256" key="11">
    <source>
        <dbReference type="ARBA" id="ARBA00022737"/>
    </source>
</evidence>
<evidence type="ECO:0000256" key="8">
    <source>
        <dbReference type="ARBA" id="ARBA00022536"/>
    </source>
</evidence>
<dbReference type="FunFam" id="2.10.25.10:FF:000027">
    <property type="entry name" value="Thrombospondin 3"/>
    <property type="match status" value="1"/>
</dbReference>
<evidence type="ECO:0000256" key="12">
    <source>
        <dbReference type="ARBA" id="ARBA00022824"/>
    </source>
</evidence>
<evidence type="ECO:0000256" key="21">
    <source>
        <dbReference type="PROSITE-ProRule" id="PRU00076"/>
    </source>
</evidence>
<evidence type="ECO:0000256" key="22">
    <source>
        <dbReference type="PROSITE-ProRule" id="PRU00634"/>
    </source>
</evidence>
<keyword evidence="9" id="KW-0358">Heparin-binding</keyword>
<evidence type="ECO:0000256" key="19">
    <source>
        <dbReference type="ARBA" id="ARBA00072399"/>
    </source>
</evidence>
<dbReference type="PROSITE" id="PS01186">
    <property type="entry name" value="EGF_2"/>
    <property type="match status" value="1"/>
</dbReference>
<feature type="compositionally biased region" description="Basic and acidic residues" evidence="23">
    <location>
        <begin position="857"/>
        <end position="868"/>
    </location>
</feature>
<dbReference type="InterPro" id="IPR024731">
    <property type="entry name" value="NELL2-like_EGF"/>
</dbReference>
<feature type="domain" description="EGF-like" evidence="24">
    <location>
        <begin position="521"/>
        <end position="561"/>
    </location>
</feature>
<dbReference type="FunFam" id="4.10.1080.10:FF:000002">
    <property type="entry name" value="Thrombospondin 3"/>
    <property type="match status" value="1"/>
</dbReference>
<evidence type="ECO:0000256" key="5">
    <source>
        <dbReference type="ARBA" id="ARBA00009456"/>
    </source>
</evidence>
<comment type="subcellular location">
    <subcellularLocation>
        <location evidence="2">Cell surface</location>
    </subcellularLocation>
    <subcellularLocation>
        <location evidence="1">Endoplasmic reticulum</location>
    </subcellularLocation>
    <subcellularLocation>
        <location evidence="3">Sarcoplasmic reticulum</location>
    </subcellularLocation>
    <subcellularLocation>
        <location evidence="4">Secreted</location>
        <location evidence="4">Extracellular space</location>
        <location evidence="4">Extracellular matrix</location>
    </subcellularLocation>
</comment>
<dbReference type="Pfam" id="PF05735">
    <property type="entry name" value="TSP_C"/>
    <property type="match status" value="1"/>
</dbReference>
<dbReference type="InterPro" id="IPR017897">
    <property type="entry name" value="Thrombospondin_3_rpt"/>
</dbReference>
<feature type="region of interest" description="Disordered" evidence="23">
    <location>
        <begin position="809"/>
        <end position="918"/>
    </location>
</feature>
<dbReference type="GO" id="GO:0016525">
    <property type="term" value="P:negative regulation of angiogenesis"/>
    <property type="evidence" value="ECO:0007669"/>
    <property type="project" value="UniProtKB-ARBA"/>
</dbReference>
<dbReference type="Pfam" id="PF12947">
    <property type="entry name" value="EGF_3"/>
    <property type="match status" value="1"/>
</dbReference>
<dbReference type="FunFam" id="2.10.25.10:FF:000025">
    <property type="entry name" value="Thrombospondin 3"/>
    <property type="match status" value="1"/>
</dbReference>
<evidence type="ECO:0000256" key="16">
    <source>
        <dbReference type="ARBA" id="ARBA00023157"/>
    </source>
</evidence>
<reference evidence="26" key="1">
    <citation type="submission" date="2025-08" db="UniProtKB">
        <authorList>
            <consortium name="Ensembl"/>
        </authorList>
    </citation>
    <scope>IDENTIFICATION</scope>
</reference>
<evidence type="ECO:0000256" key="6">
    <source>
        <dbReference type="ARBA" id="ARBA00022525"/>
    </source>
</evidence>
<dbReference type="PROSITE" id="PS50026">
    <property type="entry name" value="EGF_3"/>
    <property type="match status" value="2"/>
</dbReference>
<dbReference type="PROSITE" id="PS51236">
    <property type="entry name" value="TSP_CTER"/>
    <property type="match status" value="1"/>
</dbReference>
<keyword evidence="27" id="KW-1185">Reference proteome</keyword>
<evidence type="ECO:0000256" key="15">
    <source>
        <dbReference type="ARBA" id="ARBA00022951"/>
    </source>
</evidence>
<dbReference type="InterPro" id="IPR013320">
    <property type="entry name" value="ConA-like_dom_sf"/>
</dbReference>
<evidence type="ECO:0000256" key="7">
    <source>
        <dbReference type="ARBA" id="ARBA00022530"/>
    </source>
</evidence>
<keyword evidence="8 21" id="KW-0245">EGF-like domain</keyword>
<dbReference type="FunFam" id="4.10.1080.10:FF:000001">
    <property type="entry name" value="Thrombospondin 3"/>
    <property type="match status" value="1"/>
</dbReference>
<dbReference type="PANTHER" id="PTHR10199:SF78">
    <property type="entry name" value="THROMBOSPONDIN-1"/>
    <property type="match status" value="1"/>
</dbReference>
<evidence type="ECO:0000256" key="3">
    <source>
        <dbReference type="ARBA" id="ARBA00004369"/>
    </source>
</evidence>
<evidence type="ECO:0000256" key="4">
    <source>
        <dbReference type="ARBA" id="ARBA00004498"/>
    </source>
</evidence>
<feature type="compositionally biased region" description="Acidic residues" evidence="23">
    <location>
        <begin position="829"/>
        <end position="838"/>
    </location>
</feature>
<dbReference type="PROSITE" id="PS51234">
    <property type="entry name" value="TSP3"/>
    <property type="match status" value="4"/>
</dbReference>
<name>A0A8C3LKU5_CHRPC</name>
<feature type="repeat" description="TSP type-3" evidence="22">
    <location>
        <begin position="857"/>
        <end position="892"/>
    </location>
</feature>
<dbReference type="InterPro" id="IPR036383">
    <property type="entry name" value="TSP1_rpt_sf"/>
</dbReference>
<evidence type="ECO:0000256" key="17">
    <source>
        <dbReference type="ARBA" id="ARBA00023180"/>
    </source>
</evidence>
<keyword evidence="10" id="KW-0732">Signal</keyword>
<evidence type="ECO:0000256" key="9">
    <source>
        <dbReference type="ARBA" id="ARBA00022674"/>
    </source>
</evidence>
<evidence type="ECO:0000313" key="26">
    <source>
        <dbReference type="Ensembl" id="ENSCPIP00010011894.1"/>
    </source>
</evidence>
<feature type="region of interest" description="Disordered" evidence="23">
    <location>
        <begin position="698"/>
        <end position="718"/>
    </location>
</feature>
<feature type="domain" description="EGF-like" evidence="24">
    <location>
        <begin position="620"/>
        <end position="664"/>
    </location>
</feature>
<dbReference type="Gene3D" id="2.60.120.200">
    <property type="match status" value="2"/>
</dbReference>
<dbReference type="SUPFAM" id="SSF103647">
    <property type="entry name" value="TSP type-3 repeat"/>
    <property type="match status" value="3"/>
</dbReference>
<feature type="repeat" description="TSP type-3" evidence="22">
    <location>
        <begin position="760"/>
        <end position="795"/>
    </location>
</feature>
<dbReference type="AlphaFoldDB" id="A0A8C3LKU5"/>
<dbReference type="SUPFAM" id="SSF82895">
    <property type="entry name" value="TSP-1 type 1 repeat"/>
    <property type="match status" value="3"/>
</dbReference>
<dbReference type="FunFam" id="4.10.1080.10:FF:000004">
    <property type="entry name" value="Cartilage oligomeric matrix protein"/>
    <property type="match status" value="1"/>
</dbReference>
<keyword evidence="7" id="KW-0272">Extracellular matrix</keyword>
<feature type="repeat" description="TSP type-3" evidence="22">
    <location>
        <begin position="701"/>
        <end position="736"/>
    </location>
</feature>
<dbReference type="GO" id="GO:0009986">
    <property type="term" value="C:cell surface"/>
    <property type="evidence" value="ECO:0007669"/>
    <property type="project" value="UniProtKB-SubCell"/>
</dbReference>
<dbReference type="SMART" id="SM00210">
    <property type="entry name" value="TSPN"/>
    <property type="match status" value="1"/>
</dbReference>
<feature type="domain" description="TSP C-terminal" evidence="25">
    <location>
        <begin position="932"/>
        <end position="1146"/>
    </location>
</feature>
<evidence type="ECO:0000256" key="13">
    <source>
        <dbReference type="ARBA" id="ARBA00022837"/>
    </source>
</evidence>
<keyword evidence="11" id="KW-0677">Repeat</keyword>
<dbReference type="Proteomes" id="UP000694543">
    <property type="component" value="Unplaced"/>
</dbReference>
<dbReference type="FunFam" id="2.20.100.10:FF:000007">
    <property type="entry name" value="Thrombospondin 1"/>
    <property type="match status" value="2"/>
</dbReference>
<dbReference type="InterPro" id="IPR003367">
    <property type="entry name" value="Thrombospondin_3-like_rpt"/>
</dbReference>
<keyword evidence="13 22" id="KW-0106">Calcium</keyword>
<dbReference type="Gene3D" id="4.10.1080.10">
    <property type="entry name" value="TSP type-3 repeat"/>
    <property type="match status" value="2"/>
</dbReference>
<feature type="repeat" description="TSP type-3" evidence="22">
    <location>
        <begin position="893"/>
        <end position="928"/>
    </location>
</feature>
<evidence type="ECO:0000256" key="20">
    <source>
        <dbReference type="ARBA" id="ARBA00077057"/>
    </source>
</evidence>
<proteinExistence type="inferred from homology"/>
<dbReference type="GO" id="GO:0005509">
    <property type="term" value="F:calcium ion binding"/>
    <property type="evidence" value="ECO:0007669"/>
    <property type="project" value="UniProtKB-UniRule"/>
</dbReference>
<dbReference type="SMART" id="SM00179">
    <property type="entry name" value="EGF_CA"/>
    <property type="match status" value="2"/>
</dbReference>
<dbReference type="InterPro" id="IPR000742">
    <property type="entry name" value="EGF"/>
</dbReference>
<protein>
    <recommendedName>
        <fullName evidence="19">Thrombospondin-1</fullName>
    </recommendedName>
    <alternativeName>
        <fullName evidence="20">Glycoprotein G</fullName>
    </alternativeName>
</protein>
<evidence type="ECO:0000313" key="27">
    <source>
        <dbReference type="Proteomes" id="UP000694543"/>
    </source>
</evidence>
<dbReference type="SUPFAM" id="SSF57196">
    <property type="entry name" value="EGF/Laminin"/>
    <property type="match status" value="1"/>
</dbReference>
<dbReference type="SMART" id="SM00181">
    <property type="entry name" value="EGF"/>
    <property type="match status" value="3"/>
</dbReference>
<evidence type="ECO:0000256" key="10">
    <source>
        <dbReference type="ARBA" id="ARBA00022729"/>
    </source>
</evidence>
<keyword evidence="14" id="KW-0130">Cell adhesion</keyword>
<dbReference type="Ensembl" id="ENSCPIT00010014074.1">
    <property type="protein sequence ID" value="ENSCPIP00010011894.1"/>
    <property type="gene ID" value="ENSCPIG00010009115.1"/>
</dbReference>
<evidence type="ECO:0000256" key="18">
    <source>
        <dbReference type="ARBA" id="ARBA00023230"/>
    </source>
</evidence>
<accession>A0A8C3LKU5</accession>
<dbReference type="PRINTS" id="PR01705">
    <property type="entry name" value="TSP1REPEAT"/>
</dbReference>
<reference evidence="26" key="2">
    <citation type="submission" date="2025-09" db="UniProtKB">
        <authorList>
            <consortium name="Ensembl"/>
        </authorList>
    </citation>
    <scope>IDENTIFICATION</scope>
</reference>
<dbReference type="GO" id="GO:0006986">
    <property type="term" value="P:response to unfolded protein"/>
    <property type="evidence" value="ECO:0007669"/>
    <property type="project" value="UniProtKB-KW"/>
</dbReference>
<keyword evidence="15" id="KW-0703">Sarcoplasmic reticulum</keyword>
<sequence>MAYDGYSDLSAESRGDDDSVFDVFELTGLMRKGAGRRAPGVHLMKGPETSSPAYRIEDASRIPAVPDSKFQDLLDIIHAEKGFILLATLRQAKKSRGTLLAVERKDGSGHVFSLVSNGKAGTLDLSLSGDGKQQLVSVEDALLATGHWKNITLFVQEDRAQLYVGCEKMENAELDIPIQNIFTRDLASIARLRIAKGGVNDNFQVRFFLCTWQKTAFTLCKLSCLLATSPIITLDNPMNGSSPAIRTNYIGHKTKDIQAVCGFSCDELTNMFVELQGLRSMVTTLQDRVLFDLYLVQEREMHIDFEGSCVEFFLMVKKKQGNGWGKEYREYILGILFMAITELCTFTASDYADDGWSPWSEWTSCSVTCGNGIQQRGRSCDSLNNRCEGSSVQTRTCHLQECDKRFKQDGGWSHWSPWSSCSVTCGTGMITRIRLCNSPVPQLNGKPCEGEARETKPCQKDPCPINGNWGPWSPWDACTVTCGGGLQKRSRLCNNPEPQYGGKTCVGEAKGTQVCNKQECPVDGCLSNPCFAGTTCTSSPDGSWKCGACPAGYHGDGIHCQDIDECKEVPDACFVFNGVHRCENTEPGYNCLPCPPRFTGSQPFGRSVEDAMANKQVCKPRNPCTDGTHDCNKNAKCNYLGHFSDPMYRCECKPGYAGNGIICGEDTDLDGWPNENLVCVANATYHCKKDNCPNLPNSGQEDYDKDGIGDACDNDDDDDGIPDDRDNCPFIYNPQQYDYDRDDVGDRCDNCPYNHNPDQIDTDNNGEGDACAVDIDGDGVLNERDNCQYVYNVDQRDTDLDGVGDQCDNCPLEHNPDQEDTDSDRIGDECDNNQDIDEDGHQNNLDNCPYVPNANQADHDKDGKGDACDHDDDNDGIPDDKDNCRLVANPDQADSDGDGRGDACKDDFDQDSVPDIDDICPENVEISETDFRRFQMIPLDPKGTSQNDPNWVVRHQGKELVQTVNCDPGLAVGFDEFNAVDFSGTFFINTERDDDYAGFVFGYQSSSRFYVVMWKQITQSYWDSTPTKAQGYSGLSIKVVNSTTGPGEHLRNALWHTGNTAGQVRTLWHDPRHIGWKDFTAYRWRLSHRPKTGYIRVVMYEGKKIMADSGPIYDKTYAGGRLGLFVFSQEMVFFSDLKYECRGKENFLLKRPYIKELVQESCSQEK</sequence>
<evidence type="ECO:0000259" key="25">
    <source>
        <dbReference type="PROSITE" id="PS51236"/>
    </source>
</evidence>
<evidence type="ECO:0000256" key="14">
    <source>
        <dbReference type="ARBA" id="ARBA00022889"/>
    </source>
</evidence>
<keyword evidence="12" id="KW-0256">Endoplasmic reticulum</keyword>
<dbReference type="InterPro" id="IPR048287">
    <property type="entry name" value="TSPN-like_N"/>
</dbReference>
<dbReference type="SUPFAM" id="SSF49899">
    <property type="entry name" value="Concanavalin A-like lectins/glucanases"/>
    <property type="match status" value="2"/>
</dbReference>
<dbReference type="SMART" id="SM00209">
    <property type="entry name" value="TSP1"/>
    <property type="match status" value="3"/>
</dbReference>
<dbReference type="GO" id="GO:0007155">
    <property type="term" value="P:cell adhesion"/>
    <property type="evidence" value="ECO:0007669"/>
    <property type="project" value="UniProtKB-KW"/>
</dbReference>
<evidence type="ECO:0000256" key="1">
    <source>
        <dbReference type="ARBA" id="ARBA00004240"/>
    </source>
</evidence>
<keyword evidence="18" id="KW-0834">Unfolded protein response</keyword>
<dbReference type="InterPro" id="IPR000884">
    <property type="entry name" value="TSP1_rpt"/>
</dbReference>
<feature type="compositionally biased region" description="Basic and acidic residues" evidence="23">
    <location>
        <begin position="897"/>
        <end position="907"/>
    </location>
</feature>
<evidence type="ECO:0000256" key="23">
    <source>
        <dbReference type="SAM" id="MobiDB-lite"/>
    </source>
</evidence>